<name>T1PWK5_SALEN</name>
<organism evidence="1">
    <name type="scientific">Salmonella enteritidis</name>
    <dbReference type="NCBI Taxonomy" id="149539"/>
    <lineage>
        <taxon>Bacteria</taxon>
        <taxon>Pseudomonadati</taxon>
        <taxon>Pseudomonadota</taxon>
        <taxon>Gammaproteobacteria</taxon>
        <taxon>Enterobacterales</taxon>
        <taxon>Enterobacteriaceae</taxon>
        <taxon>Salmonella</taxon>
    </lineage>
</organism>
<dbReference type="EMBL" id="JN796410">
    <property type="protein sequence ID" value="AFR24412.1"/>
    <property type="molecule type" value="Genomic_DNA"/>
</dbReference>
<geneLocation type="plasmid" evidence="1">
    <name>pS1400_89</name>
</geneLocation>
<protein>
    <submittedName>
        <fullName evidence="1">Uncharacterized protein</fullName>
    </submittedName>
</protein>
<dbReference type="AlphaFoldDB" id="T1PWK5"/>
<gene>
    <name evidence="1" type="ORF">pS1400_89_0026</name>
</gene>
<proteinExistence type="predicted"/>
<accession>T1PWK5</accession>
<evidence type="ECO:0000313" key="1">
    <source>
        <dbReference type="EMBL" id="AFR24412.1"/>
    </source>
</evidence>
<keyword evidence="1" id="KW-0614">Plasmid</keyword>
<sequence>MTPFSFPGRDGHAITSSIITALTVTPSDNIMPLSSLP</sequence>
<reference evidence="1" key="1">
    <citation type="submission" date="2011-09" db="EMBL/GenBank/DDBJ databases">
        <title>Acquisition of an 89kb plasmid in Salmonella enterica Enteritidis confers increased invasiveness and promotes the growth of SE in eggs.</title>
        <authorList>
            <person name="Coward C."/>
            <person name="Sait L."/>
            <person name="Cogan T."/>
            <person name="Humphrey T.J."/>
            <person name="Maskell D.J."/>
        </authorList>
    </citation>
    <scope>NUCLEOTIDE SEQUENCE</scope>
    <source>
        <strain evidence="1">S1400/94</strain>
        <plasmid evidence="1">pS1400_89</plasmid>
    </source>
</reference>